<dbReference type="KEGG" id="pxu:106126421"/>
<keyword evidence="9 12" id="KW-0333">Golgi apparatus</keyword>
<dbReference type="InterPro" id="IPR001503">
    <property type="entry name" value="Glyco_trans_10"/>
</dbReference>
<keyword evidence="6 12" id="KW-0812">Transmembrane</keyword>
<evidence type="ECO:0000256" key="4">
    <source>
        <dbReference type="ARBA" id="ARBA00022676"/>
    </source>
</evidence>
<protein>
    <recommendedName>
        <fullName evidence="12">Fucosyltransferase</fullName>
        <ecNumber evidence="12">2.4.1.-</ecNumber>
    </recommendedName>
</protein>
<feature type="domain" description="Fucosyltransferase N-terminal" evidence="14">
    <location>
        <begin position="100"/>
        <end position="213"/>
    </location>
</feature>
<organism evidence="15">
    <name type="scientific">Papilio xuthus</name>
    <name type="common">Asian swallowtail butterfly</name>
    <dbReference type="NCBI Taxonomy" id="66420"/>
    <lineage>
        <taxon>Eukaryota</taxon>
        <taxon>Metazoa</taxon>
        <taxon>Ecdysozoa</taxon>
        <taxon>Arthropoda</taxon>
        <taxon>Hexapoda</taxon>
        <taxon>Insecta</taxon>
        <taxon>Pterygota</taxon>
        <taxon>Neoptera</taxon>
        <taxon>Endopterygota</taxon>
        <taxon>Lepidoptera</taxon>
        <taxon>Glossata</taxon>
        <taxon>Ditrysia</taxon>
        <taxon>Papilionoidea</taxon>
        <taxon>Papilionidae</taxon>
        <taxon>Papilioninae</taxon>
        <taxon>Papilio</taxon>
    </lineage>
</organism>
<dbReference type="Proteomes" id="UP000694872">
    <property type="component" value="Unplaced"/>
</dbReference>
<evidence type="ECO:0000256" key="3">
    <source>
        <dbReference type="ARBA" id="ARBA00008919"/>
    </source>
</evidence>
<dbReference type="RefSeq" id="XP_013179534.1">
    <property type="nucleotide sequence ID" value="XM_013324080.1"/>
</dbReference>
<proteinExistence type="inferred from homology"/>
<dbReference type="EC" id="2.4.1.-" evidence="12"/>
<evidence type="ECO:0000256" key="2">
    <source>
        <dbReference type="ARBA" id="ARBA00004922"/>
    </source>
</evidence>
<comment type="similarity">
    <text evidence="3 12">Belongs to the glycosyltransferase 10 family.</text>
</comment>
<sequence>MIFRGMAFHKHISISHVLRNNSCHYTNHDPTRMFFFKRLFIPTKLTKLCYALIISALMLVILCRLHYKHKMKKLDVSSEFFQDDENQPANFIPYDGNLRYIVRWVNPTNKIIEYVDGSRLFVMKSCSWNNCYLTDNSNILNSFSGFSVVLFDGPDMNYFETSKHLPKARSQHQKFVFVSGDAASSLPICNDMWNDYFNWTWTYKLDSDMVWKYIVIRDVNGKIIGPKKDMNWIKPENMLPVDSAFIMKLRTKTKIAAWFASNCKTDSQRENFVKELEVYLSEYNLELDIYGDCGKLNCPRVIMGRCLEMLEKDYFFYLAFENALSEDYVTDILLHALKHDTVPVVFGGANYTRFLPDNAYLNAQEYGPEGLARRMFELMHSPSKYQKLFRWRNHYSYHSHDESPDSDNFCNLCAAANKYRFDNDLRKTNFKSWWNTKDKCK</sequence>
<comment type="subcellular location">
    <subcellularLocation>
        <location evidence="1 12">Golgi apparatus</location>
        <location evidence="1 12">Golgi stack membrane</location>
        <topology evidence="1 12">Single-pass type II membrane protein</topology>
    </subcellularLocation>
</comment>
<dbReference type="GO" id="GO:0032580">
    <property type="term" value="C:Golgi cisterna membrane"/>
    <property type="evidence" value="ECO:0007669"/>
    <property type="project" value="UniProtKB-SubCell"/>
</dbReference>
<keyword evidence="10 12" id="KW-0472">Membrane</keyword>
<feature type="transmembrane region" description="Helical" evidence="12">
    <location>
        <begin position="48"/>
        <end position="67"/>
    </location>
</feature>
<name>A0AAJ6ZUW7_PAPXU</name>
<keyword evidence="11" id="KW-0325">Glycoprotein</keyword>
<evidence type="ECO:0000256" key="6">
    <source>
        <dbReference type="ARBA" id="ARBA00022692"/>
    </source>
</evidence>
<feature type="domain" description="Fucosyltransferase C-terminal" evidence="13">
    <location>
        <begin position="250"/>
        <end position="420"/>
    </location>
</feature>
<evidence type="ECO:0000256" key="11">
    <source>
        <dbReference type="ARBA" id="ARBA00023180"/>
    </source>
</evidence>
<dbReference type="PANTHER" id="PTHR48438">
    <property type="entry name" value="ALPHA-(1,3)-FUCOSYLTRANSFERASE C-RELATED"/>
    <property type="match status" value="1"/>
</dbReference>
<evidence type="ECO:0000313" key="15">
    <source>
        <dbReference type="RefSeq" id="XP_013179534.1"/>
    </source>
</evidence>
<evidence type="ECO:0000256" key="5">
    <source>
        <dbReference type="ARBA" id="ARBA00022679"/>
    </source>
</evidence>
<evidence type="ECO:0000256" key="10">
    <source>
        <dbReference type="ARBA" id="ARBA00023136"/>
    </source>
</evidence>
<gene>
    <name evidence="15" type="primary">LOC106126421</name>
</gene>
<dbReference type="InterPro" id="IPR055270">
    <property type="entry name" value="Glyco_tran_10_C"/>
</dbReference>
<dbReference type="Gene3D" id="3.40.50.11660">
    <property type="entry name" value="Glycosyl transferase family 10, C-terminal domain"/>
    <property type="match status" value="1"/>
</dbReference>
<dbReference type="Pfam" id="PF00852">
    <property type="entry name" value="Glyco_transf_10"/>
    <property type="match status" value="1"/>
</dbReference>
<evidence type="ECO:0000259" key="13">
    <source>
        <dbReference type="Pfam" id="PF00852"/>
    </source>
</evidence>
<reference evidence="15" key="1">
    <citation type="submission" date="2025-08" db="UniProtKB">
        <authorList>
            <consortium name="RefSeq"/>
        </authorList>
    </citation>
    <scope>IDENTIFICATION</scope>
</reference>
<evidence type="ECO:0000256" key="8">
    <source>
        <dbReference type="ARBA" id="ARBA00022989"/>
    </source>
</evidence>
<evidence type="ECO:0000256" key="9">
    <source>
        <dbReference type="ARBA" id="ARBA00023034"/>
    </source>
</evidence>
<keyword evidence="4 12" id="KW-0328">Glycosyltransferase</keyword>
<evidence type="ECO:0000256" key="12">
    <source>
        <dbReference type="RuleBase" id="RU003832"/>
    </source>
</evidence>
<dbReference type="InterPro" id="IPR038577">
    <property type="entry name" value="GT10-like_C_sf"/>
</dbReference>
<keyword evidence="8 12" id="KW-1133">Transmembrane helix</keyword>
<dbReference type="PANTHER" id="PTHR48438:SF1">
    <property type="entry name" value="ALPHA-(1,3)-FUCOSYLTRANSFERASE C-RELATED"/>
    <property type="match status" value="1"/>
</dbReference>
<dbReference type="InterPro" id="IPR031481">
    <property type="entry name" value="Glyco_tran_10_N"/>
</dbReference>
<dbReference type="Pfam" id="PF17039">
    <property type="entry name" value="Glyco_tran_10_N"/>
    <property type="match status" value="1"/>
</dbReference>
<keyword evidence="5 12" id="KW-0808">Transferase</keyword>
<dbReference type="AlphaFoldDB" id="A0AAJ6ZUW7"/>
<dbReference type="GeneID" id="106126421"/>
<evidence type="ECO:0000256" key="7">
    <source>
        <dbReference type="ARBA" id="ARBA00022968"/>
    </source>
</evidence>
<dbReference type="SUPFAM" id="SSF53756">
    <property type="entry name" value="UDP-Glycosyltransferase/glycogen phosphorylase"/>
    <property type="match status" value="1"/>
</dbReference>
<keyword evidence="7" id="KW-0735">Signal-anchor</keyword>
<evidence type="ECO:0000259" key="14">
    <source>
        <dbReference type="Pfam" id="PF17039"/>
    </source>
</evidence>
<accession>A0AAJ6ZUW7</accession>
<comment type="pathway">
    <text evidence="2">Protein modification; protein glycosylation.</text>
</comment>
<dbReference type="GO" id="GO:0008417">
    <property type="term" value="F:fucosyltransferase activity"/>
    <property type="evidence" value="ECO:0007669"/>
    <property type="project" value="InterPro"/>
</dbReference>
<evidence type="ECO:0000256" key="1">
    <source>
        <dbReference type="ARBA" id="ARBA00004447"/>
    </source>
</evidence>